<dbReference type="CDD" id="cd22164">
    <property type="entry name" value="F-box_AtSKIP19-like"/>
    <property type="match status" value="1"/>
</dbReference>
<protein>
    <recommendedName>
        <fullName evidence="1">F-box domain-containing protein</fullName>
    </recommendedName>
</protein>
<comment type="caution">
    <text evidence="2">The sequence shown here is derived from an EMBL/GenBank/DDBJ whole genome shotgun (WGS) entry which is preliminary data.</text>
</comment>
<reference evidence="2" key="1">
    <citation type="submission" date="2020-12" db="EMBL/GenBank/DDBJ databases">
        <title>WGS assembly of Carya illinoinensis cv. Pawnee.</title>
        <authorList>
            <person name="Platts A."/>
            <person name="Shu S."/>
            <person name="Wright S."/>
            <person name="Barry K."/>
            <person name="Edger P."/>
            <person name="Pires J.C."/>
            <person name="Schmutz J."/>
        </authorList>
    </citation>
    <scope>NUCLEOTIDE SEQUENCE</scope>
    <source>
        <tissue evidence="2">Leaf</tissue>
    </source>
</reference>
<evidence type="ECO:0000313" key="3">
    <source>
        <dbReference type="Proteomes" id="UP000811609"/>
    </source>
</evidence>
<dbReference type="EMBL" id="CM031818">
    <property type="protein sequence ID" value="KAG6639275.1"/>
    <property type="molecule type" value="Genomic_DNA"/>
</dbReference>
<feature type="domain" description="F-box" evidence="1">
    <location>
        <begin position="16"/>
        <end position="63"/>
    </location>
</feature>
<evidence type="ECO:0000313" key="2">
    <source>
        <dbReference type="EMBL" id="KAG6639275.1"/>
    </source>
</evidence>
<dbReference type="PANTHER" id="PTHR38926">
    <property type="entry name" value="F-BOX DOMAIN CONTAINING PROTEIN, EXPRESSED"/>
    <property type="match status" value="1"/>
</dbReference>
<dbReference type="PANTHER" id="PTHR38926:SF2">
    <property type="entry name" value="F-BOX_LRR-REPEAT PROTEIN 21-RELATED"/>
    <property type="match status" value="1"/>
</dbReference>
<dbReference type="AlphaFoldDB" id="A0A8T1P9F7"/>
<sequence>MDSLLPPPPLRSADQYRNWLDLPREVTASILKRLGVIEILTSAQKVCLLWRSICKDPSMWRMINTGYVRNLWSIPYDLEQMCRHAVDRSCSQLVGIKVGWFCMDGLLKYITESSSRLRYLEVARCSIISDKEWSEAVANIPLLEELELSYCSWNTEKILEAVGRSCPHLKSLKLRSEVYWRDPFKGCDLWAVAMAENMPGLVSLLLVGNRLTNDGLQAILDGCPHVQSLELWCCRHVSMEGNFGRKCSERIKNLRFHYFSDHEFEKILINSGYYDQDDNDYENFGLEYIED</sequence>
<proteinExistence type="predicted"/>
<dbReference type="Pfam" id="PF12937">
    <property type="entry name" value="F-box-like"/>
    <property type="match status" value="1"/>
</dbReference>
<dbReference type="PROSITE" id="PS50181">
    <property type="entry name" value="FBOX"/>
    <property type="match status" value="1"/>
</dbReference>
<evidence type="ECO:0000259" key="1">
    <source>
        <dbReference type="PROSITE" id="PS50181"/>
    </source>
</evidence>
<gene>
    <name evidence="2" type="ORF">CIPAW_10G087700</name>
</gene>
<name>A0A8T1P9F7_CARIL</name>
<accession>A0A8T1P9F7</accession>
<organism evidence="2 3">
    <name type="scientific">Carya illinoinensis</name>
    <name type="common">Pecan</name>
    <dbReference type="NCBI Taxonomy" id="32201"/>
    <lineage>
        <taxon>Eukaryota</taxon>
        <taxon>Viridiplantae</taxon>
        <taxon>Streptophyta</taxon>
        <taxon>Embryophyta</taxon>
        <taxon>Tracheophyta</taxon>
        <taxon>Spermatophyta</taxon>
        <taxon>Magnoliopsida</taxon>
        <taxon>eudicotyledons</taxon>
        <taxon>Gunneridae</taxon>
        <taxon>Pentapetalae</taxon>
        <taxon>rosids</taxon>
        <taxon>fabids</taxon>
        <taxon>Fagales</taxon>
        <taxon>Juglandaceae</taxon>
        <taxon>Carya</taxon>
    </lineage>
</organism>
<keyword evidence="3" id="KW-1185">Reference proteome</keyword>
<dbReference type="InterPro" id="IPR001810">
    <property type="entry name" value="F-box_dom"/>
</dbReference>
<dbReference type="Proteomes" id="UP000811609">
    <property type="component" value="Chromosome 10"/>
</dbReference>